<dbReference type="PANTHER" id="PTHR46111:SF1">
    <property type="entry name" value="RIBOSOMAL RNA SMALL SUBUNIT METHYLTRANSFERASE I"/>
    <property type="match status" value="1"/>
</dbReference>
<dbReference type="NCBIfam" id="TIGR00096">
    <property type="entry name" value="16S rRNA (cytidine(1402)-2'-O)-methyltransferase"/>
    <property type="match status" value="1"/>
</dbReference>
<dbReference type="RefSeq" id="WP_158424978.1">
    <property type="nucleotide sequence ID" value="NZ_JAOQJQ010000002.1"/>
</dbReference>
<dbReference type="InterPro" id="IPR014777">
    <property type="entry name" value="4pyrrole_Mease_sub1"/>
</dbReference>
<dbReference type="GO" id="GO:0032259">
    <property type="term" value="P:methylation"/>
    <property type="evidence" value="ECO:0007669"/>
    <property type="project" value="UniProtKB-KW"/>
</dbReference>
<keyword evidence="9" id="KW-1185">Reference proteome</keyword>
<evidence type="ECO:0000256" key="3">
    <source>
        <dbReference type="ARBA" id="ARBA00022603"/>
    </source>
</evidence>
<comment type="similarity">
    <text evidence="6">Belongs to the methyltransferase superfamily. RsmI family.</text>
</comment>
<feature type="domain" description="Tetrapyrrole methylase" evidence="7">
    <location>
        <begin position="4"/>
        <end position="203"/>
    </location>
</feature>
<dbReference type="InterPro" id="IPR000878">
    <property type="entry name" value="4pyrrol_Mease"/>
</dbReference>
<comment type="function">
    <text evidence="6">Catalyzes the 2'-O-methylation of the ribose of cytidine 1402 (C1402) in 16S rRNA.</text>
</comment>
<proteinExistence type="inferred from homology"/>
<evidence type="ECO:0000256" key="5">
    <source>
        <dbReference type="ARBA" id="ARBA00022691"/>
    </source>
</evidence>
<comment type="catalytic activity">
    <reaction evidence="6">
        <text>cytidine(1402) in 16S rRNA + S-adenosyl-L-methionine = 2'-O-methylcytidine(1402) in 16S rRNA + S-adenosyl-L-homocysteine + H(+)</text>
        <dbReference type="Rhea" id="RHEA:42924"/>
        <dbReference type="Rhea" id="RHEA-COMP:10285"/>
        <dbReference type="Rhea" id="RHEA-COMP:10286"/>
        <dbReference type="ChEBI" id="CHEBI:15378"/>
        <dbReference type="ChEBI" id="CHEBI:57856"/>
        <dbReference type="ChEBI" id="CHEBI:59789"/>
        <dbReference type="ChEBI" id="CHEBI:74495"/>
        <dbReference type="ChEBI" id="CHEBI:82748"/>
        <dbReference type="EC" id="2.1.1.198"/>
    </reaction>
</comment>
<evidence type="ECO:0000313" key="8">
    <source>
        <dbReference type="EMBL" id="MCU6761729.1"/>
    </source>
</evidence>
<evidence type="ECO:0000256" key="2">
    <source>
        <dbReference type="ARBA" id="ARBA00022552"/>
    </source>
</evidence>
<dbReference type="PIRSF" id="PIRSF005917">
    <property type="entry name" value="MTase_YraL"/>
    <property type="match status" value="1"/>
</dbReference>
<protein>
    <recommendedName>
        <fullName evidence="6">Ribosomal RNA small subunit methyltransferase I</fullName>
        <ecNumber evidence="6">2.1.1.198</ecNumber>
    </recommendedName>
    <alternativeName>
        <fullName evidence="6">16S rRNA 2'-O-ribose C1402 methyltransferase</fullName>
    </alternativeName>
    <alternativeName>
        <fullName evidence="6">rRNA (cytidine-2'-O-)-methyltransferase RsmI</fullName>
    </alternativeName>
</protein>
<dbReference type="Pfam" id="PF00590">
    <property type="entry name" value="TP_methylase"/>
    <property type="match status" value="1"/>
</dbReference>
<dbReference type="EMBL" id="JAOQJQ010000002">
    <property type="protein sequence ID" value="MCU6761729.1"/>
    <property type="molecule type" value="Genomic_DNA"/>
</dbReference>
<dbReference type="Gene3D" id="3.30.950.10">
    <property type="entry name" value="Methyltransferase, Cobalt-precorrin-4 Transmethylase, Domain 2"/>
    <property type="match status" value="1"/>
</dbReference>
<organism evidence="8 9">
    <name type="scientific">Brotonthovivens ammoniilytica</name>
    <dbReference type="NCBI Taxonomy" id="2981725"/>
    <lineage>
        <taxon>Bacteria</taxon>
        <taxon>Bacillati</taxon>
        <taxon>Bacillota</taxon>
        <taxon>Clostridia</taxon>
        <taxon>Lachnospirales</taxon>
        <taxon>Lachnospiraceae</taxon>
        <taxon>Brotonthovivens</taxon>
    </lineage>
</organism>
<dbReference type="Gene3D" id="3.40.1010.10">
    <property type="entry name" value="Cobalt-precorrin-4 Transmethylase, Domain 1"/>
    <property type="match status" value="1"/>
</dbReference>
<dbReference type="InterPro" id="IPR035996">
    <property type="entry name" value="4pyrrol_Methylase_sf"/>
</dbReference>
<comment type="subcellular location">
    <subcellularLocation>
        <location evidence="6">Cytoplasm</location>
    </subcellularLocation>
</comment>
<name>A0ABT2TJM4_9FIRM</name>
<keyword evidence="3 6" id="KW-0489">Methyltransferase</keyword>
<keyword evidence="1 6" id="KW-0963">Cytoplasm</keyword>
<evidence type="ECO:0000259" key="7">
    <source>
        <dbReference type="Pfam" id="PF00590"/>
    </source>
</evidence>
<dbReference type="InterPro" id="IPR014776">
    <property type="entry name" value="4pyrrole_Mease_sub2"/>
</dbReference>
<comment type="caution">
    <text evidence="8">The sequence shown here is derived from an EMBL/GenBank/DDBJ whole genome shotgun (WGS) entry which is preliminary data.</text>
</comment>
<evidence type="ECO:0000256" key="6">
    <source>
        <dbReference type="HAMAP-Rule" id="MF_01877"/>
    </source>
</evidence>
<accession>A0ABT2TJM4</accession>
<evidence type="ECO:0000313" key="9">
    <source>
        <dbReference type="Proteomes" id="UP001652442"/>
    </source>
</evidence>
<dbReference type="HAMAP" id="MF_01877">
    <property type="entry name" value="16SrRNA_methyltr_I"/>
    <property type="match status" value="1"/>
</dbReference>
<dbReference type="EC" id="2.1.1.198" evidence="6"/>
<keyword evidence="4 6" id="KW-0808">Transferase</keyword>
<dbReference type="Proteomes" id="UP001652442">
    <property type="component" value="Unassembled WGS sequence"/>
</dbReference>
<keyword evidence="2 6" id="KW-0698">rRNA processing</keyword>
<gene>
    <name evidence="6 8" type="primary">rsmI</name>
    <name evidence="8" type="ORF">OCV88_05170</name>
</gene>
<reference evidence="8 9" key="1">
    <citation type="journal article" date="2021" name="ISME Commun">
        <title>Automated analysis of genomic sequences facilitates high-throughput and comprehensive description of bacteria.</title>
        <authorList>
            <person name="Hitch T.C.A."/>
        </authorList>
    </citation>
    <scope>NUCLEOTIDE SEQUENCE [LARGE SCALE GENOMIC DNA]</scope>
    <source>
        <strain evidence="8 9">Sanger_109</strain>
    </source>
</reference>
<dbReference type="GO" id="GO:0008168">
    <property type="term" value="F:methyltransferase activity"/>
    <property type="evidence" value="ECO:0007669"/>
    <property type="project" value="UniProtKB-KW"/>
</dbReference>
<dbReference type="InterPro" id="IPR008189">
    <property type="entry name" value="rRNA_ssu_MeTfrase_I"/>
</dbReference>
<dbReference type="PANTHER" id="PTHR46111">
    <property type="entry name" value="RIBOSOMAL RNA SMALL SUBUNIT METHYLTRANSFERASE I"/>
    <property type="match status" value="1"/>
</dbReference>
<evidence type="ECO:0000256" key="4">
    <source>
        <dbReference type="ARBA" id="ARBA00022679"/>
    </source>
</evidence>
<dbReference type="SUPFAM" id="SSF53790">
    <property type="entry name" value="Tetrapyrrole methylase"/>
    <property type="match status" value="1"/>
</dbReference>
<keyword evidence="5 6" id="KW-0949">S-adenosyl-L-methionine</keyword>
<evidence type="ECO:0000256" key="1">
    <source>
        <dbReference type="ARBA" id="ARBA00022490"/>
    </source>
</evidence>
<dbReference type="CDD" id="cd11648">
    <property type="entry name" value="RsmI"/>
    <property type="match status" value="1"/>
</dbReference>
<sequence>MQGKLFLCATPIGNLEDITLRVLKTLKEVDLIAAEDTRNSIHLLNHFDIKTPMTSYHEYNKIEKAHELAGKIRSGMNIALITDAGTPGISDPGEELVRICTEQGIEVTSLPGPAACITALTVSGLPTRRFCFEAFLPKEKKERQRILEELVNETRTIILYEAPHHLLKTLEELLKSLGDRKATVCRELTKRFETVFQTTLSQAVLYYRESGVRGECVIVIKGRDPLELQQIKQQSWESVPLKEHMNQYISQGLDRKEAMKKVARDRGVGKREIYQQLLEEGI</sequence>